<sequence length="163" mass="18823">MGNNEVLRKRVDDLASRVGGTVEEMLDTLVLTVKAPYITETLTAAKSFEEVPCDFLHDIGGVDKLDHFEVVYQLNSLRGPQKLRVKAIVDRDNPVIDSVTRIWAGANFMEREAYDMFGIQFKGHPNLKRIYMWDDFEGFPLRKDYVTEPAEVRNVMRVRREDD</sequence>
<comment type="catalytic activity">
    <reaction evidence="3 5">
        <text>a quinone + NADH + 5 H(+)(in) = a quinol + NAD(+) + 4 H(+)(out)</text>
        <dbReference type="Rhea" id="RHEA:57888"/>
        <dbReference type="ChEBI" id="CHEBI:15378"/>
        <dbReference type="ChEBI" id="CHEBI:24646"/>
        <dbReference type="ChEBI" id="CHEBI:57540"/>
        <dbReference type="ChEBI" id="CHEBI:57945"/>
        <dbReference type="ChEBI" id="CHEBI:132124"/>
    </reaction>
</comment>
<keyword evidence="2 3" id="KW-0813">Transport</keyword>
<evidence type="ECO:0000313" key="7">
    <source>
        <dbReference type="EMBL" id="HHY26173.1"/>
    </source>
</evidence>
<evidence type="ECO:0000256" key="1">
    <source>
        <dbReference type="ARBA" id="ARBA00007569"/>
    </source>
</evidence>
<dbReference type="InterPro" id="IPR010218">
    <property type="entry name" value="NADH_DH_suC"/>
</dbReference>
<keyword evidence="3 4" id="KW-0520">NAD</keyword>
<dbReference type="GO" id="GO:0008137">
    <property type="term" value="F:NADH dehydrogenase (ubiquinone) activity"/>
    <property type="evidence" value="ECO:0007669"/>
    <property type="project" value="InterPro"/>
</dbReference>
<dbReference type="PROSITE" id="PS00542">
    <property type="entry name" value="COMPLEX1_30K"/>
    <property type="match status" value="1"/>
</dbReference>
<comment type="subunit">
    <text evidence="3">NDH-1 is composed of 14 different subunits. Subunits NuoB, C, D, E, F, and G constitute the peripheral sector of the complex.</text>
</comment>
<accession>A0A7C7D4P9</accession>
<dbReference type="PANTHER" id="PTHR10884">
    <property type="entry name" value="NADH DEHYDROGENASE UBIQUINONE IRON-SULFUR PROTEIN 3"/>
    <property type="match status" value="1"/>
</dbReference>
<keyword evidence="3 5" id="KW-0874">Quinone</keyword>
<evidence type="ECO:0000259" key="6">
    <source>
        <dbReference type="Pfam" id="PF00329"/>
    </source>
</evidence>
<comment type="similarity">
    <text evidence="1 3 4">Belongs to the complex I 30 kDa subunit family.</text>
</comment>
<name>A0A7C7D4P9_9FIRM</name>
<evidence type="ECO:0000256" key="3">
    <source>
        <dbReference type="HAMAP-Rule" id="MF_01357"/>
    </source>
</evidence>
<dbReference type="PANTHER" id="PTHR10884:SF14">
    <property type="entry name" value="NADH DEHYDROGENASE [UBIQUINONE] IRON-SULFUR PROTEIN 3, MITOCHONDRIAL"/>
    <property type="match status" value="1"/>
</dbReference>
<dbReference type="HAMAP" id="MF_01357">
    <property type="entry name" value="NDH1_NuoC"/>
    <property type="match status" value="1"/>
</dbReference>
<dbReference type="AlphaFoldDB" id="A0A7C7D4P9"/>
<reference evidence="7 8" key="1">
    <citation type="journal article" date="2020" name="Biotechnol. Biofuels">
        <title>New insights from the biogas microbiome by comprehensive genome-resolved metagenomics of nearly 1600 species originating from multiple anaerobic digesters.</title>
        <authorList>
            <person name="Campanaro S."/>
            <person name="Treu L."/>
            <person name="Rodriguez-R L.M."/>
            <person name="Kovalovszki A."/>
            <person name="Ziels R.M."/>
            <person name="Maus I."/>
            <person name="Zhu X."/>
            <person name="Kougias P.G."/>
            <person name="Basile A."/>
            <person name="Luo G."/>
            <person name="Schluter A."/>
            <person name="Konstantinidis K.T."/>
            <person name="Angelidaki I."/>
        </authorList>
    </citation>
    <scope>NUCLEOTIDE SEQUENCE [LARGE SCALE GENOMIC DNA]</scope>
    <source>
        <strain evidence="7">AS05jafATM_4</strain>
    </source>
</reference>
<dbReference type="Proteomes" id="UP000553059">
    <property type="component" value="Unassembled WGS sequence"/>
</dbReference>
<dbReference type="Gene3D" id="3.30.460.80">
    <property type="entry name" value="NADH:ubiquinone oxidoreductase, 30kDa subunit"/>
    <property type="match status" value="1"/>
</dbReference>
<dbReference type="InterPro" id="IPR001268">
    <property type="entry name" value="NADH_UbQ_OxRdtase_30kDa_su"/>
</dbReference>
<gene>
    <name evidence="3" type="primary">nuoC</name>
    <name evidence="7" type="ORF">GX523_05375</name>
</gene>
<dbReference type="EC" id="7.1.1.-" evidence="3"/>
<dbReference type="NCBIfam" id="TIGR01961">
    <property type="entry name" value="NuoC_fam"/>
    <property type="match status" value="1"/>
</dbReference>
<comment type="caution">
    <text evidence="7">The sequence shown here is derived from an EMBL/GenBank/DDBJ whole genome shotgun (WGS) entry which is preliminary data.</text>
</comment>
<organism evidence="7 8">
    <name type="scientific">Desulfitobacterium dehalogenans</name>
    <dbReference type="NCBI Taxonomy" id="36854"/>
    <lineage>
        <taxon>Bacteria</taxon>
        <taxon>Bacillati</taxon>
        <taxon>Bacillota</taxon>
        <taxon>Clostridia</taxon>
        <taxon>Eubacteriales</taxon>
        <taxon>Desulfitobacteriaceae</taxon>
        <taxon>Desulfitobacterium</taxon>
    </lineage>
</organism>
<evidence type="ECO:0000313" key="8">
    <source>
        <dbReference type="Proteomes" id="UP000553059"/>
    </source>
</evidence>
<evidence type="ECO:0000256" key="4">
    <source>
        <dbReference type="RuleBase" id="RU003456"/>
    </source>
</evidence>
<dbReference type="Pfam" id="PF00329">
    <property type="entry name" value="Complex1_30kDa"/>
    <property type="match status" value="1"/>
</dbReference>
<keyword evidence="3" id="KW-1003">Cell membrane</keyword>
<evidence type="ECO:0000256" key="5">
    <source>
        <dbReference type="RuleBase" id="RU003582"/>
    </source>
</evidence>
<dbReference type="GO" id="GO:0005886">
    <property type="term" value="C:plasma membrane"/>
    <property type="evidence" value="ECO:0007669"/>
    <property type="project" value="UniProtKB-SubCell"/>
</dbReference>
<dbReference type="GO" id="GO:0050136">
    <property type="term" value="F:NADH dehydrogenase (quinone) (non-electrogenic) activity"/>
    <property type="evidence" value="ECO:0007669"/>
    <property type="project" value="UniProtKB-UniRule"/>
</dbReference>
<comment type="subcellular location">
    <subcellularLocation>
        <location evidence="3">Cell membrane</location>
        <topology evidence="3">Peripheral membrane protein</topology>
        <orientation evidence="3">Cytoplasmic side</orientation>
    </subcellularLocation>
</comment>
<dbReference type="InterPro" id="IPR037232">
    <property type="entry name" value="NADH_quin_OxRdtase_su_C/D-like"/>
</dbReference>
<comment type="function">
    <text evidence="3">NDH-1 shuttles electrons from NADH, via FMN and iron-sulfur (Fe-S) centers, to quinones in the respiratory chain. The immediate electron acceptor for the enzyme in this species is believed to be a menaquinone. Couples the redox reaction to proton translocation (for every two electrons transferred, four hydrogen ions are translocated across the cytoplasmic membrane), and thus conserves the redox energy in a proton gradient.</text>
</comment>
<dbReference type="EMBL" id="DUTF01000121">
    <property type="protein sequence ID" value="HHY26173.1"/>
    <property type="molecule type" value="Genomic_DNA"/>
</dbReference>
<proteinExistence type="inferred from homology"/>
<keyword evidence="3" id="KW-0472">Membrane</keyword>
<dbReference type="InterPro" id="IPR020396">
    <property type="entry name" value="NADH_UbQ_OxRdtase_CS"/>
</dbReference>
<keyword evidence="3 4" id="KW-1278">Translocase</keyword>
<dbReference type="SUPFAM" id="SSF143243">
    <property type="entry name" value="Nqo5-like"/>
    <property type="match status" value="1"/>
</dbReference>
<evidence type="ECO:0000256" key="2">
    <source>
        <dbReference type="ARBA" id="ARBA00022448"/>
    </source>
</evidence>
<dbReference type="GO" id="GO:0048038">
    <property type="term" value="F:quinone binding"/>
    <property type="evidence" value="ECO:0007669"/>
    <property type="project" value="UniProtKB-KW"/>
</dbReference>
<protein>
    <recommendedName>
        <fullName evidence="3">NADH-quinone oxidoreductase subunit C</fullName>
        <ecNumber evidence="3">7.1.1.-</ecNumber>
    </recommendedName>
    <alternativeName>
        <fullName evidence="3">NADH dehydrogenase I subunit C</fullName>
    </alternativeName>
    <alternativeName>
        <fullName evidence="3">NDH-1 subunit C</fullName>
    </alternativeName>
</protein>
<feature type="domain" description="NADH:ubiquinone oxidoreductase 30kDa subunit" evidence="6">
    <location>
        <begin position="32"/>
        <end position="148"/>
    </location>
</feature>